<proteinExistence type="inferred from homology"/>
<reference evidence="11 12" key="1">
    <citation type="submission" date="2023-12" db="EMBL/GenBank/DDBJ databases">
        <title>A high-quality genome assembly for Dillenia turbinata (Dilleniales).</title>
        <authorList>
            <person name="Chanderbali A."/>
        </authorList>
    </citation>
    <scope>NUCLEOTIDE SEQUENCE [LARGE SCALE GENOMIC DNA]</scope>
    <source>
        <strain evidence="11">LSX21</strain>
        <tissue evidence="11">Leaf</tissue>
    </source>
</reference>
<keyword evidence="5 9" id="KW-1133">Transmembrane helix</keyword>
<evidence type="ECO:0000256" key="4">
    <source>
        <dbReference type="ARBA" id="ARBA00022729"/>
    </source>
</evidence>
<dbReference type="PANTHER" id="PTHR31587">
    <property type="entry name" value="TRANSMEMBRANE PROTEIN (DUF2215)"/>
    <property type="match status" value="1"/>
</dbReference>
<feature type="transmembrane region" description="Helical" evidence="9">
    <location>
        <begin position="184"/>
        <end position="203"/>
    </location>
</feature>
<sequence>MASSSPLLFSLIVSLLILSYSCADESIKVINLTNPALEFTPSPVVGHSTFHEPRDFVSCARVRVAGLSRLRIGSYASAFRITLFPSVLIPDRLHDKIQVCFHGNSSLGLCECEKDDWRAFQNGIWNSIMSPYEDRYIDVKYTREVPGSVTLSVDEEFQQWRIVCLALGFVILLLAPIVSGWVPFYYSSSMAIGVLLVIIILLFQVMKLIPTGRRSFFYLAIYSSLLGAGSFLLHQFSVLVNSILVSFGLSEEMYSPVSVFILVGIVLAGAAMGYWIVRKFIISEDGSVDVGVAQFVKWAMRVIAASLIFQSTLDPYLAIVAVASCLVICILISSCDWQSLMYQLDSRKEDLWLQRRQATTGSKRAEFLSRSRKTSPGGNLWNTSKNSFAWDNSPVKGLTSQSPSTVAQDHHDYYSTFHKTPTRKRFTKKEWERFTRNSTRQAVSELASSPEFTDWIIEHADRIQLLPDESSDEAIGSGSDSTEEAAAESCNRLNFFKW</sequence>
<feature type="compositionally biased region" description="Polar residues" evidence="8">
    <location>
        <begin position="374"/>
        <end position="385"/>
    </location>
</feature>
<feature type="signal peptide" evidence="10">
    <location>
        <begin position="1"/>
        <end position="23"/>
    </location>
</feature>
<dbReference type="Proteomes" id="UP001370490">
    <property type="component" value="Unassembled WGS sequence"/>
</dbReference>
<feature type="region of interest" description="Disordered" evidence="8">
    <location>
        <begin position="364"/>
        <end position="385"/>
    </location>
</feature>
<name>A0AAN8W7E1_9MAGN</name>
<evidence type="ECO:0000256" key="2">
    <source>
        <dbReference type="ARBA" id="ARBA00005748"/>
    </source>
</evidence>
<dbReference type="EMBL" id="JBAMMX010000003">
    <property type="protein sequence ID" value="KAK6944554.1"/>
    <property type="molecule type" value="Genomic_DNA"/>
</dbReference>
<evidence type="ECO:0000256" key="9">
    <source>
        <dbReference type="SAM" id="Phobius"/>
    </source>
</evidence>
<comment type="subcellular location">
    <subcellularLocation>
        <location evidence="1">Nucleus inner membrane</location>
        <topology evidence="1">Multi-pass membrane protein</topology>
        <orientation evidence="1">Nucleoplasmic side</orientation>
    </subcellularLocation>
</comment>
<comment type="similarity">
    <text evidence="2">Belongs to the NEMP family.</text>
</comment>
<feature type="chain" id="PRO_5042993585" evidence="10">
    <location>
        <begin position="24"/>
        <end position="498"/>
    </location>
</feature>
<protein>
    <submittedName>
        <fullName evidence="11">NEMP family</fullName>
    </submittedName>
</protein>
<keyword evidence="6 9" id="KW-0472">Membrane</keyword>
<evidence type="ECO:0000256" key="6">
    <source>
        <dbReference type="ARBA" id="ARBA00023136"/>
    </source>
</evidence>
<keyword evidence="3 9" id="KW-0812">Transmembrane</keyword>
<keyword evidence="7" id="KW-0539">Nucleus</keyword>
<evidence type="ECO:0000256" key="8">
    <source>
        <dbReference type="SAM" id="MobiDB-lite"/>
    </source>
</evidence>
<dbReference type="InterPro" id="IPR019358">
    <property type="entry name" value="NEMP_fam"/>
</dbReference>
<evidence type="ECO:0000256" key="5">
    <source>
        <dbReference type="ARBA" id="ARBA00022989"/>
    </source>
</evidence>
<feature type="transmembrane region" description="Helical" evidence="9">
    <location>
        <begin position="315"/>
        <end position="337"/>
    </location>
</feature>
<feature type="transmembrane region" description="Helical" evidence="9">
    <location>
        <begin position="160"/>
        <end position="178"/>
    </location>
</feature>
<evidence type="ECO:0000313" key="12">
    <source>
        <dbReference type="Proteomes" id="UP001370490"/>
    </source>
</evidence>
<feature type="transmembrane region" description="Helical" evidence="9">
    <location>
        <begin position="253"/>
        <end position="276"/>
    </location>
</feature>
<dbReference type="PANTHER" id="PTHR31587:SF3">
    <property type="entry name" value="EXPRESSED PROTEIN"/>
    <property type="match status" value="1"/>
</dbReference>
<dbReference type="Pfam" id="PF10225">
    <property type="entry name" value="NEMP"/>
    <property type="match status" value="1"/>
</dbReference>
<evidence type="ECO:0000256" key="10">
    <source>
        <dbReference type="SAM" id="SignalP"/>
    </source>
</evidence>
<evidence type="ECO:0000256" key="1">
    <source>
        <dbReference type="ARBA" id="ARBA00004575"/>
    </source>
</evidence>
<dbReference type="GO" id="GO:0005637">
    <property type="term" value="C:nuclear inner membrane"/>
    <property type="evidence" value="ECO:0007669"/>
    <property type="project" value="UniProtKB-SubCell"/>
</dbReference>
<evidence type="ECO:0000256" key="3">
    <source>
        <dbReference type="ARBA" id="ARBA00022692"/>
    </source>
</evidence>
<organism evidence="11 12">
    <name type="scientific">Dillenia turbinata</name>
    <dbReference type="NCBI Taxonomy" id="194707"/>
    <lineage>
        <taxon>Eukaryota</taxon>
        <taxon>Viridiplantae</taxon>
        <taxon>Streptophyta</taxon>
        <taxon>Embryophyta</taxon>
        <taxon>Tracheophyta</taxon>
        <taxon>Spermatophyta</taxon>
        <taxon>Magnoliopsida</taxon>
        <taxon>eudicotyledons</taxon>
        <taxon>Gunneridae</taxon>
        <taxon>Pentapetalae</taxon>
        <taxon>Dilleniales</taxon>
        <taxon>Dilleniaceae</taxon>
        <taxon>Dillenia</taxon>
    </lineage>
</organism>
<keyword evidence="4 10" id="KW-0732">Signal</keyword>
<feature type="transmembrane region" description="Helical" evidence="9">
    <location>
        <begin position="215"/>
        <end position="233"/>
    </location>
</feature>
<evidence type="ECO:0000256" key="7">
    <source>
        <dbReference type="ARBA" id="ARBA00023242"/>
    </source>
</evidence>
<keyword evidence="12" id="KW-1185">Reference proteome</keyword>
<comment type="caution">
    <text evidence="11">The sequence shown here is derived from an EMBL/GenBank/DDBJ whole genome shotgun (WGS) entry which is preliminary data.</text>
</comment>
<accession>A0AAN8W7E1</accession>
<evidence type="ECO:0000313" key="11">
    <source>
        <dbReference type="EMBL" id="KAK6944554.1"/>
    </source>
</evidence>
<dbReference type="AlphaFoldDB" id="A0AAN8W7E1"/>
<gene>
    <name evidence="11" type="ORF">RJ641_025656</name>
</gene>